<keyword evidence="4 5" id="KW-0539">Nucleus</keyword>
<name>A0A5N5SZV6_9CRUS</name>
<dbReference type="InterPro" id="IPR036390">
    <property type="entry name" value="WH_DNA-bd_sf"/>
</dbReference>
<evidence type="ECO:0000256" key="2">
    <source>
        <dbReference type="ARBA" id="ARBA00005562"/>
    </source>
</evidence>
<comment type="subcellular location">
    <subcellularLocation>
        <location evidence="1 5">Nucleus</location>
    </subcellularLocation>
</comment>
<accession>A0A5N5SZV6</accession>
<dbReference type="GO" id="GO:0005634">
    <property type="term" value="C:nucleus"/>
    <property type="evidence" value="ECO:0007669"/>
    <property type="project" value="UniProtKB-SubCell"/>
</dbReference>
<organism evidence="8 9">
    <name type="scientific">Armadillidium nasatum</name>
    <dbReference type="NCBI Taxonomy" id="96803"/>
    <lineage>
        <taxon>Eukaryota</taxon>
        <taxon>Metazoa</taxon>
        <taxon>Ecdysozoa</taxon>
        <taxon>Arthropoda</taxon>
        <taxon>Crustacea</taxon>
        <taxon>Multicrustacea</taxon>
        <taxon>Malacostraca</taxon>
        <taxon>Eumalacostraca</taxon>
        <taxon>Peracarida</taxon>
        <taxon>Isopoda</taxon>
        <taxon>Oniscidea</taxon>
        <taxon>Crinocheta</taxon>
        <taxon>Armadillidiidae</taxon>
        <taxon>Armadillidium</taxon>
    </lineage>
</organism>
<evidence type="ECO:0000256" key="6">
    <source>
        <dbReference type="SAM" id="MobiDB-lite"/>
    </source>
</evidence>
<evidence type="ECO:0000313" key="8">
    <source>
        <dbReference type="EMBL" id="KAB7498200.1"/>
    </source>
</evidence>
<sequence length="483" mass="54734">MSWNFASSLLDLDLAFDPPFDPQRLVDNHINDVEAQTQQINSLHQQTHNKFQDQKNFLEVNIVDFNTLSPGGESVYSTGSSLSQGYSTPSSTPRPPSRSPAQPNQRSDFCSASDDFSTGGSLDPLMENSLLTNATNTLNNFGAYDIDCTFDSPSPNISEYNSNVSEFNTTYDSIVGDSSFGWNCSTPICPSPYVEPSFESTYIASPMSSFKEEKHNPEETFQSVSDESEITVPNDPSRWTQENIKNWIKWAKKELGISQTVSYTSLPSNGHELINLSSEEIARRIGFKDGIELAKHLNCELNKWGKSLPTDDIKNLHRNQDSRGQMFDPYEILRPVCERLGYHGSGQIQLWQYLLELLSDRNNENVITWENVSGEFKILDPDAVAHRWGVRKSKPNMNYDKLSRALRYYYDRNLMTKVPGKRYAYKFDFRQLEDLHNTPKGGDSAKQHSDMAIITAALNATNMRNSPSHPSWSYDTESMSKPW</sequence>
<evidence type="ECO:0000256" key="4">
    <source>
        <dbReference type="ARBA" id="ARBA00023242"/>
    </source>
</evidence>
<dbReference type="OrthoDB" id="10067219at2759"/>
<evidence type="ECO:0000259" key="7">
    <source>
        <dbReference type="PROSITE" id="PS50061"/>
    </source>
</evidence>
<dbReference type="SUPFAM" id="SSF46785">
    <property type="entry name" value="Winged helix' DNA-binding domain"/>
    <property type="match status" value="1"/>
</dbReference>
<evidence type="ECO:0000313" key="9">
    <source>
        <dbReference type="Proteomes" id="UP000326759"/>
    </source>
</evidence>
<dbReference type="GO" id="GO:0043565">
    <property type="term" value="F:sequence-specific DNA binding"/>
    <property type="evidence" value="ECO:0007669"/>
    <property type="project" value="InterPro"/>
</dbReference>
<dbReference type="GO" id="GO:0000981">
    <property type="term" value="F:DNA-binding transcription factor activity, RNA polymerase II-specific"/>
    <property type="evidence" value="ECO:0007669"/>
    <property type="project" value="TreeGrafter"/>
</dbReference>
<dbReference type="PANTHER" id="PTHR11849">
    <property type="entry name" value="ETS"/>
    <property type="match status" value="1"/>
</dbReference>
<dbReference type="InterPro" id="IPR000418">
    <property type="entry name" value="Ets_dom"/>
</dbReference>
<evidence type="ECO:0000256" key="3">
    <source>
        <dbReference type="ARBA" id="ARBA00023125"/>
    </source>
</evidence>
<dbReference type="AlphaFoldDB" id="A0A5N5SZV6"/>
<reference evidence="8 9" key="1">
    <citation type="journal article" date="2019" name="PLoS Biol.">
        <title>Sex chromosomes control vertical transmission of feminizing Wolbachia symbionts in an isopod.</title>
        <authorList>
            <person name="Becking T."/>
            <person name="Chebbi M.A."/>
            <person name="Giraud I."/>
            <person name="Moumen B."/>
            <person name="Laverre T."/>
            <person name="Caubet Y."/>
            <person name="Peccoud J."/>
            <person name="Gilbert C."/>
            <person name="Cordaux R."/>
        </authorList>
    </citation>
    <scope>NUCLEOTIDE SEQUENCE [LARGE SCALE GENOMIC DNA]</scope>
    <source>
        <strain evidence="8">ANa2</strain>
        <tissue evidence="8">Whole body excluding digestive tract and cuticle</tissue>
    </source>
</reference>
<dbReference type="Gene3D" id="1.10.10.10">
    <property type="entry name" value="Winged helix-like DNA-binding domain superfamily/Winged helix DNA-binding domain"/>
    <property type="match status" value="1"/>
</dbReference>
<dbReference type="PROSITE" id="PS00346">
    <property type="entry name" value="ETS_DOMAIN_2"/>
    <property type="match status" value="1"/>
</dbReference>
<keyword evidence="3 5" id="KW-0238">DNA-binding</keyword>
<dbReference type="Pfam" id="PF02198">
    <property type="entry name" value="SAM_PNT"/>
    <property type="match status" value="1"/>
</dbReference>
<dbReference type="SUPFAM" id="SSF47769">
    <property type="entry name" value="SAM/Pointed domain"/>
    <property type="match status" value="1"/>
</dbReference>
<dbReference type="PRINTS" id="PR00454">
    <property type="entry name" value="ETSDOMAIN"/>
</dbReference>
<feature type="compositionally biased region" description="Polar residues" evidence="6">
    <location>
        <begin position="101"/>
        <end position="113"/>
    </location>
</feature>
<gene>
    <name evidence="8" type="primary">FLI1</name>
    <name evidence="8" type="ORF">Anas_02839</name>
</gene>
<dbReference type="Pfam" id="PF00178">
    <property type="entry name" value="Ets"/>
    <property type="match status" value="1"/>
</dbReference>
<dbReference type="GO" id="GO:0030154">
    <property type="term" value="P:cell differentiation"/>
    <property type="evidence" value="ECO:0007669"/>
    <property type="project" value="TreeGrafter"/>
</dbReference>
<comment type="similarity">
    <text evidence="2 5">Belongs to the ETS family.</text>
</comment>
<dbReference type="InterPro" id="IPR046328">
    <property type="entry name" value="ETS_fam"/>
</dbReference>
<dbReference type="Proteomes" id="UP000326759">
    <property type="component" value="Unassembled WGS sequence"/>
</dbReference>
<protein>
    <submittedName>
        <fullName evidence="8">Friend leukemia integration 1 transcription factor</fullName>
    </submittedName>
</protein>
<dbReference type="SMART" id="SM00413">
    <property type="entry name" value="ETS"/>
    <property type="match status" value="1"/>
</dbReference>
<feature type="compositionally biased region" description="Polar residues" evidence="6">
    <location>
        <begin position="74"/>
        <end position="86"/>
    </location>
</feature>
<evidence type="ECO:0000256" key="5">
    <source>
        <dbReference type="RuleBase" id="RU004019"/>
    </source>
</evidence>
<dbReference type="FunFam" id="1.10.10.10:FF:000039">
    <property type="entry name" value="Friend leukemia integration 1 transcription factor"/>
    <property type="match status" value="1"/>
</dbReference>
<dbReference type="InterPro" id="IPR003118">
    <property type="entry name" value="Pointed_dom"/>
</dbReference>
<dbReference type="PANTHER" id="PTHR11849:SF304">
    <property type="entry name" value="DNA-BINDING PROTEIN D-ETS-3"/>
    <property type="match status" value="1"/>
</dbReference>
<feature type="region of interest" description="Disordered" evidence="6">
    <location>
        <begin position="74"/>
        <end position="113"/>
    </location>
</feature>
<comment type="caution">
    <text evidence="8">The sequence shown here is derived from an EMBL/GenBank/DDBJ whole genome shotgun (WGS) entry which is preliminary data.</text>
</comment>
<feature type="domain" description="ETS" evidence="7">
    <location>
        <begin position="348"/>
        <end position="428"/>
    </location>
</feature>
<dbReference type="InterPro" id="IPR013761">
    <property type="entry name" value="SAM/pointed_sf"/>
</dbReference>
<evidence type="ECO:0000256" key="1">
    <source>
        <dbReference type="ARBA" id="ARBA00004123"/>
    </source>
</evidence>
<keyword evidence="9" id="KW-1185">Reference proteome</keyword>
<dbReference type="PROSITE" id="PS50061">
    <property type="entry name" value="ETS_DOMAIN_3"/>
    <property type="match status" value="1"/>
</dbReference>
<proteinExistence type="inferred from homology"/>
<dbReference type="Gene3D" id="1.10.150.50">
    <property type="entry name" value="Transcription Factor, Ets-1"/>
    <property type="match status" value="1"/>
</dbReference>
<dbReference type="InterPro" id="IPR036388">
    <property type="entry name" value="WH-like_DNA-bd_sf"/>
</dbReference>
<dbReference type="EMBL" id="SEYY01019491">
    <property type="protein sequence ID" value="KAB7498200.1"/>
    <property type="molecule type" value="Genomic_DNA"/>
</dbReference>
<feature type="region of interest" description="Disordered" evidence="6">
    <location>
        <begin position="464"/>
        <end position="483"/>
    </location>
</feature>